<accession>A0A098GJJ4</accession>
<dbReference type="EMBL" id="LN614830">
    <property type="protein sequence ID" value="CEG62152.1"/>
    <property type="molecule type" value="Genomic_DNA"/>
</dbReference>
<reference evidence="2" key="1">
    <citation type="submission" date="2014-09" db="EMBL/GenBank/DDBJ databases">
        <authorList>
            <person name="Gomez-Valero L."/>
        </authorList>
    </citation>
    <scope>NUCLEOTIDE SEQUENCE [LARGE SCALE GENOMIC DNA]</scope>
    <source>
        <strain evidence="2">ATCC33218</strain>
    </source>
</reference>
<dbReference type="AlphaFoldDB" id="A0A098GJJ4"/>
<dbReference type="HOGENOM" id="CLU_2866300_0_0_6"/>
<evidence type="ECO:0000313" key="2">
    <source>
        <dbReference type="Proteomes" id="UP000032414"/>
    </source>
</evidence>
<sequence>MIKRVIQLSGLLSKPFDCFLQKNLENKNINKLANPLSRALHNLRNQCDRLYLDNQAHISFYNTA</sequence>
<dbReference type="KEGG" id="tmc:LMI_2914"/>
<gene>
    <name evidence="1" type="ORF">LMI_2914</name>
</gene>
<proteinExistence type="predicted"/>
<evidence type="ECO:0000313" key="1">
    <source>
        <dbReference type="EMBL" id="CEG62152.1"/>
    </source>
</evidence>
<organism evidence="1 2">
    <name type="scientific">Legionella micdadei</name>
    <name type="common">Tatlockia micdadei</name>
    <dbReference type="NCBI Taxonomy" id="451"/>
    <lineage>
        <taxon>Bacteria</taxon>
        <taxon>Pseudomonadati</taxon>
        <taxon>Pseudomonadota</taxon>
        <taxon>Gammaproteobacteria</taxon>
        <taxon>Legionellales</taxon>
        <taxon>Legionellaceae</taxon>
        <taxon>Legionella</taxon>
    </lineage>
</organism>
<dbReference type="Proteomes" id="UP000032414">
    <property type="component" value="Chromosome I"/>
</dbReference>
<name>A0A098GJJ4_LEGMI</name>
<protein>
    <submittedName>
        <fullName evidence="1">Uncharacterized protein</fullName>
    </submittedName>
</protein>